<organism evidence="2">
    <name type="scientific">uncultured bacterium</name>
    <name type="common">gcode 4</name>
    <dbReference type="NCBI Taxonomy" id="1234023"/>
    <lineage>
        <taxon>Bacteria</taxon>
        <taxon>environmental samples</taxon>
    </lineage>
</organism>
<evidence type="ECO:0000313" key="2">
    <source>
        <dbReference type="EMBL" id="EKE29890.1"/>
    </source>
</evidence>
<feature type="compositionally biased region" description="Basic and acidic residues" evidence="1">
    <location>
        <begin position="1"/>
        <end position="12"/>
    </location>
</feature>
<dbReference type="AlphaFoldDB" id="K2H218"/>
<feature type="region of interest" description="Disordered" evidence="1">
    <location>
        <begin position="1"/>
        <end position="25"/>
    </location>
</feature>
<protein>
    <submittedName>
        <fullName evidence="2">Uncharacterized protein</fullName>
    </submittedName>
</protein>
<evidence type="ECO:0000256" key="1">
    <source>
        <dbReference type="SAM" id="MobiDB-lite"/>
    </source>
</evidence>
<sequence length="681" mass="80672">MKAPRKEPDIKNKPTPAIKTAGVDSVKESTKSKAREVILNEYYKKLDLSVQQIIRLNDILSSDSQPNEMISKLDSLFLSIYKSSTSEAWATFEMLKLRNQKKSKNPKNKEEYSWVEEFTIHDSNEDNEVAKLIAFHNWILRIKEKIQEIALFKKFPALLDSDDVDDFFEWRIKWTEHEKTFLNIFWSAEEIGKIQNELAKSKMSEEDFFDLDEIELEGMEFEPPKIPADFEKKMAYRSLVYKLSDCESLRAEYENLNITIYLDDTEMNRFIGKKCHWAHYPGTMLNFIRKSAWSDEIKVALKHEGIHNIYHAFVPNPWIAGKELFGNNFDLLERLFRLQAPEITIKEGFLSLENKVRLFFDSSQDEIIANFHDLKNWKLATALASYVDIIRDLQARKDKLSVWKKISPEIAEMLAHLEKTINSLSEYYGTFYRRLADLVYIAEQEWLQNELFSCLILFSPLKYNKIERYFKMKLWNDRYDFHCTLRTIIKPDYFITPKKKLTNPGDMLLSAIFWGGGVVTEKEFQIAKHADYLSSKKLRKLNQIGKLPNFKASTVEIFDKILELELSGIFEHHKYDTVEKYLRFERRMLKFVGKLWFDQKQLVEIEEFIFEEYDFYISKHKNKIQMTIDMLDNLPAQYEDKLKKSIKETVYLSKWKKDAKSKKLMAALKSHPKSEEWLKED</sequence>
<accession>K2H218</accession>
<proteinExistence type="predicted"/>
<comment type="caution">
    <text evidence="2">The sequence shown here is derived from an EMBL/GenBank/DDBJ whole genome shotgun (WGS) entry which is preliminary data.</text>
</comment>
<dbReference type="EMBL" id="AMFJ01000079">
    <property type="protein sequence ID" value="EKE29890.1"/>
    <property type="molecule type" value="Genomic_DNA"/>
</dbReference>
<gene>
    <name evidence="2" type="ORF">ACD_2C00079G0007</name>
</gene>
<name>K2H218_9BACT</name>
<reference evidence="2" key="1">
    <citation type="journal article" date="2012" name="Science">
        <title>Fermentation, hydrogen, and sulfur metabolism in multiple uncultivated bacterial phyla.</title>
        <authorList>
            <person name="Wrighton K.C."/>
            <person name="Thomas B.C."/>
            <person name="Sharon I."/>
            <person name="Miller C.S."/>
            <person name="Castelle C.J."/>
            <person name="VerBerkmoes N.C."/>
            <person name="Wilkins M.J."/>
            <person name="Hettich R.L."/>
            <person name="Lipton M.S."/>
            <person name="Williams K.H."/>
            <person name="Long P.E."/>
            <person name="Banfield J.F."/>
        </authorList>
    </citation>
    <scope>NUCLEOTIDE SEQUENCE [LARGE SCALE GENOMIC DNA]</scope>
</reference>